<dbReference type="AlphaFoldDB" id="A0A174GHA6"/>
<dbReference type="Pfam" id="PF12840">
    <property type="entry name" value="HTH_20"/>
    <property type="match status" value="1"/>
</dbReference>
<evidence type="ECO:0000313" key="2">
    <source>
        <dbReference type="EMBL" id="CUO60366.1"/>
    </source>
</evidence>
<evidence type="ECO:0000313" key="3">
    <source>
        <dbReference type="EMBL" id="RGL92829.1"/>
    </source>
</evidence>
<dbReference type="Proteomes" id="UP000261257">
    <property type="component" value="Unassembled WGS sequence"/>
</dbReference>
<dbReference type="GO" id="GO:0003700">
    <property type="term" value="F:DNA-binding transcription factor activity"/>
    <property type="evidence" value="ECO:0007669"/>
    <property type="project" value="InterPro"/>
</dbReference>
<proteinExistence type="predicted"/>
<accession>A0A174GHA6</accession>
<dbReference type="EMBL" id="CYZE01000008">
    <property type="protein sequence ID" value="CUO60366.1"/>
    <property type="molecule type" value="Genomic_DNA"/>
</dbReference>
<dbReference type="PANTHER" id="PTHR38600">
    <property type="entry name" value="TRANSCRIPTIONAL REGULATORY PROTEIN"/>
    <property type="match status" value="1"/>
</dbReference>
<dbReference type="RefSeq" id="WP_055656895.1">
    <property type="nucleotide sequence ID" value="NZ_CABIXC010000008.1"/>
</dbReference>
<dbReference type="InterPro" id="IPR036390">
    <property type="entry name" value="WH_DNA-bd_sf"/>
</dbReference>
<feature type="domain" description="HTH arsR-type" evidence="1">
    <location>
        <begin position="32"/>
        <end position="147"/>
    </location>
</feature>
<dbReference type="InterPro" id="IPR011991">
    <property type="entry name" value="ArsR-like_HTH"/>
</dbReference>
<dbReference type="Proteomes" id="UP000095651">
    <property type="component" value="Unassembled WGS sequence"/>
</dbReference>
<sequence>MSRKQKAPVKIIGERDIQLHLSNPAHHDQIVRIGKALSSPIRLNILNLLKNTPLSLQEIADILSIPVSSTALHIKILEEAKLIVTETQPGLHGSMRVCICSMQTFHLETFDADADLADNTITLDMPVGNYYQIEVEPTCGLADENGVMDAYDSARTFYSPLRGNAQLIWFQQGFVEYRFPNLTNPLLELHEISFCMELCSEAPGFLEDWPSDITVSINGHEVATYCSPGDYGARRGRLTPPAWPNGRTQYGLLKNFSVRESGSYLDGRLIDPQLSLKDLKLQDHPYISLLIQIKKDARHIGGINLFGEKYGDFPQGIVMNLIY</sequence>
<reference evidence="3 5" key="2">
    <citation type="submission" date="2018-08" db="EMBL/GenBank/DDBJ databases">
        <title>A genome reference for cultivated species of the human gut microbiota.</title>
        <authorList>
            <person name="Zou Y."/>
            <person name="Xue W."/>
            <person name="Luo G."/>
        </authorList>
    </citation>
    <scope>NUCLEOTIDE SEQUENCE [LARGE SCALE GENOMIC DNA]</scope>
    <source>
        <strain evidence="3 5">TF05-11AC</strain>
    </source>
</reference>
<evidence type="ECO:0000313" key="5">
    <source>
        <dbReference type="Proteomes" id="UP000261257"/>
    </source>
</evidence>
<dbReference type="CDD" id="cd00090">
    <property type="entry name" value="HTH_ARSR"/>
    <property type="match status" value="1"/>
</dbReference>
<evidence type="ECO:0000259" key="1">
    <source>
        <dbReference type="SMART" id="SM00418"/>
    </source>
</evidence>
<reference evidence="2 4" key="1">
    <citation type="submission" date="2015-09" db="EMBL/GenBank/DDBJ databases">
        <authorList>
            <consortium name="Pathogen Informatics"/>
        </authorList>
    </citation>
    <scope>NUCLEOTIDE SEQUENCE [LARGE SCALE GENOMIC DNA]</scope>
    <source>
        <strain evidence="2 4">2789STDY5608850</strain>
    </source>
</reference>
<dbReference type="SMART" id="SM00418">
    <property type="entry name" value="HTH_ARSR"/>
    <property type="match status" value="1"/>
</dbReference>
<dbReference type="PANTHER" id="PTHR38600:SF1">
    <property type="entry name" value="TRANSCRIPTIONAL REGULATORY PROTEIN"/>
    <property type="match status" value="1"/>
</dbReference>
<gene>
    <name evidence="3" type="ORF">DXC39_31775</name>
    <name evidence="2" type="ORF">ERS852407_03344</name>
</gene>
<name>A0A174GHA6_9FIRM</name>
<dbReference type="InterPro" id="IPR001845">
    <property type="entry name" value="HTH_ArsR_DNA-bd_dom"/>
</dbReference>
<dbReference type="Gene3D" id="1.10.10.10">
    <property type="entry name" value="Winged helix-like DNA-binding domain superfamily/Winged helix DNA-binding domain"/>
    <property type="match status" value="1"/>
</dbReference>
<organism evidence="2 4">
    <name type="scientific">Hungatella hathewayi</name>
    <dbReference type="NCBI Taxonomy" id="154046"/>
    <lineage>
        <taxon>Bacteria</taxon>
        <taxon>Bacillati</taxon>
        <taxon>Bacillota</taxon>
        <taxon>Clostridia</taxon>
        <taxon>Lachnospirales</taxon>
        <taxon>Lachnospiraceae</taxon>
        <taxon>Hungatella</taxon>
    </lineage>
</organism>
<dbReference type="InterPro" id="IPR036388">
    <property type="entry name" value="WH-like_DNA-bd_sf"/>
</dbReference>
<protein>
    <submittedName>
        <fullName evidence="2 3">Transcriptional regulator</fullName>
    </submittedName>
</protein>
<evidence type="ECO:0000313" key="4">
    <source>
        <dbReference type="Proteomes" id="UP000095651"/>
    </source>
</evidence>
<dbReference type="EMBL" id="QSSQ01000065">
    <property type="protein sequence ID" value="RGL92829.1"/>
    <property type="molecule type" value="Genomic_DNA"/>
</dbReference>
<dbReference type="SUPFAM" id="SSF46785">
    <property type="entry name" value="Winged helix' DNA-binding domain"/>
    <property type="match status" value="1"/>
</dbReference>